<keyword evidence="3" id="KW-1185">Reference proteome</keyword>
<gene>
    <name evidence="2" type="ORF">RN001_015957</name>
</gene>
<evidence type="ECO:0000313" key="3">
    <source>
        <dbReference type="Proteomes" id="UP001353858"/>
    </source>
</evidence>
<feature type="chain" id="PRO_5042914767" evidence="1">
    <location>
        <begin position="33"/>
        <end position="179"/>
    </location>
</feature>
<dbReference type="Proteomes" id="UP001353858">
    <property type="component" value="Unassembled WGS sequence"/>
</dbReference>
<dbReference type="AlphaFoldDB" id="A0AAN7QAY9"/>
<evidence type="ECO:0000256" key="1">
    <source>
        <dbReference type="SAM" id="SignalP"/>
    </source>
</evidence>
<protein>
    <submittedName>
        <fullName evidence="2">Uncharacterized protein</fullName>
    </submittedName>
</protein>
<feature type="signal peptide" evidence="1">
    <location>
        <begin position="1"/>
        <end position="32"/>
    </location>
</feature>
<accession>A0AAN7QAY9</accession>
<proteinExistence type="predicted"/>
<evidence type="ECO:0000313" key="2">
    <source>
        <dbReference type="EMBL" id="KAK4871833.1"/>
    </source>
</evidence>
<name>A0AAN7QAY9_9COLE</name>
<organism evidence="2 3">
    <name type="scientific">Aquatica leii</name>
    <dbReference type="NCBI Taxonomy" id="1421715"/>
    <lineage>
        <taxon>Eukaryota</taxon>
        <taxon>Metazoa</taxon>
        <taxon>Ecdysozoa</taxon>
        <taxon>Arthropoda</taxon>
        <taxon>Hexapoda</taxon>
        <taxon>Insecta</taxon>
        <taxon>Pterygota</taxon>
        <taxon>Neoptera</taxon>
        <taxon>Endopterygota</taxon>
        <taxon>Coleoptera</taxon>
        <taxon>Polyphaga</taxon>
        <taxon>Elateriformia</taxon>
        <taxon>Elateroidea</taxon>
        <taxon>Lampyridae</taxon>
        <taxon>Luciolinae</taxon>
        <taxon>Aquatica</taxon>
    </lineage>
</organism>
<sequence length="179" mass="19698">MHIFSARKRFFSNILFIIVLTVLLLIAPHAASNLNCYECGFEDNLNDCNNFNTSNKDLFIKQCSDGSLGCSTQIKGDTIINMACEDVYFNDCKLANFIEYCYCNTNLCNGNLSIKKPISYNPGLNDDEDLTEGSGFRIFTTANSETVSTSTLQPTIPTPNTGGCLHSTFIIVAAAIFLL</sequence>
<dbReference type="EMBL" id="JARPUR010000008">
    <property type="protein sequence ID" value="KAK4871833.1"/>
    <property type="molecule type" value="Genomic_DNA"/>
</dbReference>
<comment type="caution">
    <text evidence="2">The sequence shown here is derived from an EMBL/GenBank/DDBJ whole genome shotgun (WGS) entry which is preliminary data.</text>
</comment>
<reference evidence="3" key="1">
    <citation type="submission" date="2023-01" db="EMBL/GenBank/DDBJ databases">
        <title>Key to firefly adult light organ development and bioluminescence: homeobox transcription factors regulate luciferase expression and transportation to peroxisome.</title>
        <authorList>
            <person name="Fu X."/>
        </authorList>
    </citation>
    <scope>NUCLEOTIDE SEQUENCE [LARGE SCALE GENOMIC DNA]</scope>
</reference>
<keyword evidence="1" id="KW-0732">Signal</keyword>